<feature type="region of interest" description="Disordered" evidence="17">
    <location>
        <begin position="119"/>
        <end position="147"/>
    </location>
</feature>
<evidence type="ECO:0000256" key="6">
    <source>
        <dbReference type="ARBA" id="ARBA00022454"/>
    </source>
</evidence>
<evidence type="ECO:0000256" key="15">
    <source>
        <dbReference type="ARBA" id="ARBA00023328"/>
    </source>
</evidence>
<dbReference type="PANTHER" id="PTHR28025:SF1">
    <property type="entry name" value="DASH COMPLEX SUBUNIT DAD1"/>
    <property type="match status" value="1"/>
</dbReference>
<accession>A0A0L6V6I6</accession>
<dbReference type="EMBL" id="LAVV01007309">
    <property type="protein sequence ID" value="KNZ56353.1"/>
    <property type="molecule type" value="Genomic_DNA"/>
</dbReference>
<evidence type="ECO:0000313" key="18">
    <source>
        <dbReference type="EMBL" id="KNZ56353.1"/>
    </source>
</evidence>
<evidence type="ECO:0000256" key="13">
    <source>
        <dbReference type="ARBA" id="ARBA00023242"/>
    </source>
</evidence>
<dbReference type="GO" id="GO:0005876">
    <property type="term" value="C:spindle microtubule"/>
    <property type="evidence" value="ECO:0007669"/>
    <property type="project" value="TreeGrafter"/>
</dbReference>
<evidence type="ECO:0000256" key="1">
    <source>
        <dbReference type="ARBA" id="ARBA00004123"/>
    </source>
</evidence>
<evidence type="ECO:0000256" key="10">
    <source>
        <dbReference type="ARBA" id="ARBA00022776"/>
    </source>
</evidence>
<keyword evidence="19" id="KW-1185">Reference proteome</keyword>
<evidence type="ECO:0000256" key="17">
    <source>
        <dbReference type="SAM" id="MobiDB-lite"/>
    </source>
</evidence>
<sequence length="147" mass="15671">MDFKSDDDEPMDQEELHEEDHSHFDNQRLKLIAEISESIGKLYTNLNALNRNIESVNLVGSQFENVYSLWSKFEQVISVPSTSANESATNPMPQTEGSNAAALASSGLATASGSGTVVDASVELPDPHLPPGVAPGGGLTSWGVNRS</sequence>
<evidence type="ECO:0000256" key="14">
    <source>
        <dbReference type="ARBA" id="ARBA00023306"/>
    </source>
</evidence>
<gene>
    <name evidence="18" type="ORF">VP01_2425g2</name>
</gene>
<evidence type="ECO:0000256" key="5">
    <source>
        <dbReference type="ARBA" id="ARBA00020261"/>
    </source>
</evidence>
<keyword evidence="6" id="KW-0158">Chromosome</keyword>
<keyword evidence="9" id="KW-0493">Microtubule</keyword>
<dbReference type="AlphaFoldDB" id="A0A0L6V6I6"/>
<feature type="compositionally biased region" description="Low complexity" evidence="17">
    <location>
        <begin position="97"/>
        <end position="106"/>
    </location>
</feature>
<dbReference type="Proteomes" id="UP000037035">
    <property type="component" value="Unassembled WGS sequence"/>
</dbReference>
<dbReference type="VEuPathDB" id="FungiDB:VP01_2425g2"/>
<evidence type="ECO:0000256" key="12">
    <source>
        <dbReference type="ARBA" id="ARBA00023212"/>
    </source>
</evidence>
<dbReference type="InterPro" id="IPR013958">
    <property type="entry name" value="DASH_Dad1"/>
</dbReference>
<evidence type="ECO:0000256" key="3">
    <source>
        <dbReference type="ARBA" id="ARBA00004629"/>
    </source>
</evidence>
<evidence type="ECO:0000256" key="9">
    <source>
        <dbReference type="ARBA" id="ARBA00022701"/>
    </source>
</evidence>
<keyword evidence="15" id="KW-0137">Centromere</keyword>
<evidence type="ECO:0000256" key="16">
    <source>
        <dbReference type="ARBA" id="ARBA00030566"/>
    </source>
</evidence>
<protein>
    <recommendedName>
        <fullName evidence="5">DASH complex subunit DAD1</fullName>
    </recommendedName>
    <alternativeName>
        <fullName evidence="16">Outer kinetochore protein DAD1</fullName>
    </alternativeName>
</protein>
<feature type="region of interest" description="Disordered" evidence="17">
    <location>
        <begin position="1"/>
        <end position="23"/>
    </location>
</feature>
<evidence type="ECO:0000256" key="4">
    <source>
        <dbReference type="ARBA" id="ARBA00010146"/>
    </source>
</evidence>
<dbReference type="GO" id="GO:0072686">
    <property type="term" value="C:mitotic spindle"/>
    <property type="evidence" value="ECO:0007669"/>
    <property type="project" value="InterPro"/>
</dbReference>
<name>A0A0L6V6I6_9BASI</name>
<evidence type="ECO:0000256" key="8">
    <source>
        <dbReference type="ARBA" id="ARBA00022618"/>
    </source>
</evidence>
<dbReference type="GO" id="GO:0042729">
    <property type="term" value="C:DASH complex"/>
    <property type="evidence" value="ECO:0007669"/>
    <property type="project" value="InterPro"/>
</dbReference>
<evidence type="ECO:0000256" key="2">
    <source>
        <dbReference type="ARBA" id="ARBA00004186"/>
    </source>
</evidence>
<dbReference type="PANTHER" id="PTHR28025">
    <property type="entry name" value="DASH COMPLEX SUBUNIT DAD1"/>
    <property type="match status" value="1"/>
</dbReference>
<keyword evidence="11" id="KW-0995">Kinetochore</keyword>
<comment type="subcellular location">
    <subcellularLocation>
        <location evidence="3">Chromosome</location>
        <location evidence="3">Centromere</location>
        <location evidence="3">Kinetochore</location>
    </subcellularLocation>
    <subcellularLocation>
        <location evidence="2">Cytoplasm</location>
        <location evidence="2">Cytoskeleton</location>
        <location evidence="2">Spindle</location>
    </subcellularLocation>
    <subcellularLocation>
        <location evidence="1">Nucleus</location>
    </subcellularLocation>
</comment>
<reference evidence="18 19" key="1">
    <citation type="submission" date="2015-08" db="EMBL/GenBank/DDBJ databases">
        <title>Next Generation Sequencing and Analysis of the Genome of Puccinia sorghi L Schw, the Causal Agent of Maize Common Rust.</title>
        <authorList>
            <person name="Rochi L."/>
            <person name="Burguener G."/>
            <person name="Darino M."/>
            <person name="Turjanski A."/>
            <person name="Kreff E."/>
            <person name="Dieguez M.J."/>
            <person name="Sacco F."/>
        </authorList>
    </citation>
    <scope>NUCLEOTIDE SEQUENCE [LARGE SCALE GENOMIC DNA]</scope>
    <source>
        <strain evidence="18 19">RO10H11247</strain>
    </source>
</reference>
<keyword evidence="7" id="KW-0963">Cytoplasm</keyword>
<comment type="caution">
    <text evidence="18">The sequence shown here is derived from an EMBL/GenBank/DDBJ whole genome shotgun (WGS) entry which is preliminary data.</text>
</comment>
<keyword evidence="12" id="KW-0206">Cytoskeleton</keyword>
<evidence type="ECO:0000313" key="19">
    <source>
        <dbReference type="Proteomes" id="UP000037035"/>
    </source>
</evidence>
<evidence type="ECO:0000256" key="11">
    <source>
        <dbReference type="ARBA" id="ARBA00022838"/>
    </source>
</evidence>
<evidence type="ECO:0000256" key="7">
    <source>
        <dbReference type="ARBA" id="ARBA00022490"/>
    </source>
</evidence>
<dbReference type="GO" id="GO:0044732">
    <property type="term" value="C:mitotic spindle pole body"/>
    <property type="evidence" value="ECO:0007669"/>
    <property type="project" value="TreeGrafter"/>
</dbReference>
<dbReference type="GO" id="GO:0051301">
    <property type="term" value="P:cell division"/>
    <property type="evidence" value="ECO:0007669"/>
    <property type="project" value="UniProtKB-KW"/>
</dbReference>
<keyword evidence="13" id="KW-0539">Nucleus</keyword>
<dbReference type="OrthoDB" id="5566853at2759"/>
<dbReference type="GO" id="GO:0051010">
    <property type="term" value="F:microtubule plus-end binding"/>
    <property type="evidence" value="ECO:0007669"/>
    <property type="project" value="TreeGrafter"/>
</dbReference>
<keyword evidence="14" id="KW-0131">Cell cycle</keyword>
<feature type="compositionally biased region" description="Polar residues" evidence="17">
    <location>
        <begin position="81"/>
        <end position="96"/>
    </location>
</feature>
<feature type="compositionally biased region" description="Acidic residues" evidence="17">
    <location>
        <begin position="1"/>
        <end position="17"/>
    </location>
</feature>
<keyword evidence="8" id="KW-0132">Cell division</keyword>
<dbReference type="Pfam" id="PF08649">
    <property type="entry name" value="DASH_Dad1"/>
    <property type="match status" value="1"/>
</dbReference>
<keyword evidence="10" id="KW-0498">Mitosis</keyword>
<comment type="similarity">
    <text evidence="4">Belongs to the DASH complex DAD1 family.</text>
</comment>
<proteinExistence type="inferred from homology"/>
<organism evidence="18 19">
    <name type="scientific">Puccinia sorghi</name>
    <dbReference type="NCBI Taxonomy" id="27349"/>
    <lineage>
        <taxon>Eukaryota</taxon>
        <taxon>Fungi</taxon>
        <taxon>Dikarya</taxon>
        <taxon>Basidiomycota</taxon>
        <taxon>Pucciniomycotina</taxon>
        <taxon>Pucciniomycetes</taxon>
        <taxon>Pucciniales</taxon>
        <taxon>Pucciniaceae</taxon>
        <taxon>Puccinia</taxon>
    </lineage>
</organism>
<feature type="region of interest" description="Disordered" evidence="17">
    <location>
        <begin position="81"/>
        <end position="106"/>
    </location>
</feature>